<evidence type="ECO:0000313" key="2">
    <source>
        <dbReference type="Proteomes" id="UP000005466"/>
    </source>
</evidence>
<dbReference type="AlphaFoldDB" id="F3CJ72"/>
<dbReference type="EMBL" id="ADWY01003891">
    <property type="protein sequence ID" value="EGH19314.1"/>
    <property type="molecule type" value="Genomic_DNA"/>
</dbReference>
<comment type="caution">
    <text evidence="1">The sequence shown here is derived from an EMBL/GenBank/DDBJ whole genome shotgun (WGS) entry which is preliminary data.</text>
</comment>
<proteinExistence type="predicted"/>
<evidence type="ECO:0000313" key="1">
    <source>
        <dbReference type="EMBL" id="EGH19314.1"/>
    </source>
</evidence>
<reference evidence="1 2" key="1">
    <citation type="journal article" date="2011" name="PLoS Pathog.">
        <title>Dynamic evolution of pathogenicity revealed by sequencing and comparative genomics of 19 Pseudomonas syringae isolates.</title>
        <authorList>
            <person name="Baltrus D.A."/>
            <person name="Nishimura M.T."/>
            <person name="Romanchuk A."/>
            <person name="Chang J.H."/>
            <person name="Mukhtar M.S."/>
            <person name="Cherkis K."/>
            <person name="Roach J."/>
            <person name="Grant S.R."/>
            <person name="Jones C.D."/>
            <person name="Dangl J.L."/>
        </authorList>
    </citation>
    <scope>NUCLEOTIDE SEQUENCE [LARGE SCALE GENOMIC DNA]</scope>
    <source>
        <strain evidence="2">race 4</strain>
    </source>
</reference>
<dbReference type="Proteomes" id="UP000005466">
    <property type="component" value="Unassembled WGS sequence"/>
</dbReference>
<gene>
    <name evidence="1" type="ORF">Pgy4_40732</name>
</gene>
<sequence>MASLAQGQLDGEIKYQFPSAGGLYPIQSYLYVKQQRV</sequence>
<protein>
    <submittedName>
        <fullName evidence="1">Non-ribosomal peptide synthetase</fullName>
    </submittedName>
</protein>
<organism evidence="1 2">
    <name type="scientific">Pseudomonas savastanoi pv. glycinea str. race 4</name>
    <dbReference type="NCBI Taxonomy" id="875330"/>
    <lineage>
        <taxon>Bacteria</taxon>
        <taxon>Pseudomonadati</taxon>
        <taxon>Pseudomonadota</taxon>
        <taxon>Gammaproteobacteria</taxon>
        <taxon>Pseudomonadales</taxon>
        <taxon>Pseudomonadaceae</taxon>
        <taxon>Pseudomonas</taxon>
    </lineage>
</organism>
<accession>F3CJ72</accession>
<feature type="non-terminal residue" evidence="1">
    <location>
        <position position="37"/>
    </location>
</feature>
<name>F3CJ72_PSESG</name>